<keyword evidence="2" id="KW-1185">Reference proteome</keyword>
<reference evidence="1 2" key="1">
    <citation type="submission" date="2019-03" db="EMBL/GenBank/DDBJ databases">
        <title>Genomic Encyclopedia of Type Strains, Phase IV (KMG-IV): sequencing the most valuable type-strain genomes for metagenomic binning, comparative biology and taxonomic classification.</title>
        <authorList>
            <person name="Goeker M."/>
        </authorList>
    </citation>
    <scope>NUCLEOTIDE SEQUENCE [LARGE SCALE GENOMIC DNA]</scope>
    <source>
        <strain evidence="1 2">DSM 44684</strain>
    </source>
</reference>
<proteinExistence type="predicted"/>
<evidence type="ECO:0000313" key="2">
    <source>
        <dbReference type="Proteomes" id="UP000294856"/>
    </source>
</evidence>
<sequence>MPLLCCAERSASPPEHRTTGSPIMLEGFTQLFNNFYAFGGDFLSVAINLGL</sequence>
<dbReference type="AlphaFoldDB" id="A0A4R1FPZ6"/>
<comment type="caution">
    <text evidence="1">The sequence shown here is derived from an EMBL/GenBank/DDBJ whole genome shotgun (WGS) entry which is preliminary data.</text>
</comment>
<gene>
    <name evidence="1" type="ORF">DFR71_5933</name>
</gene>
<protein>
    <submittedName>
        <fullName evidence="1">Uncharacterized protein</fullName>
    </submittedName>
</protein>
<dbReference type="Proteomes" id="UP000294856">
    <property type="component" value="Unassembled WGS sequence"/>
</dbReference>
<dbReference type="EMBL" id="SMFR01000006">
    <property type="protein sequence ID" value="TCJ93291.1"/>
    <property type="molecule type" value="Genomic_DNA"/>
</dbReference>
<organism evidence="1 2">
    <name type="scientific">Nocardia alba</name>
    <dbReference type="NCBI Taxonomy" id="225051"/>
    <lineage>
        <taxon>Bacteria</taxon>
        <taxon>Bacillati</taxon>
        <taxon>Actinomycetota</taxon>
        <taxon>Actinomycetes</taxon>
        <taxon>Mycobacteriales</taxon>
        <taxon>Nocardiaceae</taxon>
        <taxon>Nocardia</taxon>
    </lineage>
</organism>
<evidence type="ECO:0000313" key="1">
    <source>
        <dbReference type="EMBL" id="TCJ93291.1"/>
    </source>
</evidence>
<accession>A0A4R1FPZ6</accession>
<name>A0A4R1FPZ6_9NOCA</name>